<dbReference type="Proteomes" id="UP000245921">
    <property type="component" value="Unassembled WGS sequence"/>
</dbReference>
<protein>
    <recommendedName>
        <fullName evidence="1">DUF402 domain-containing protein</fullName>
    </recommendedName>
</protein>
<accession>A0AA45C8P1</accession>
<evidence type="ECO:0000259" key="1">
    <source>
        <dbReference type="Pfam" id="PF04167"/>
    </source>
</evidence>
<reference evidence="2 3" key="1">
    <citation type="submission" date="2018-05" db="EMBL/GenBank/DDBJ databases">
        <title>Genomic Encyclopedia of Type Strains, Phase IV (KMG-IV): sequencing the most valuable type-strain genomes for metagenomic binning, comparative biology and taxonomic classification.</title>
        <authorList>
            <person name="Goeker M."/>
        </authorList>
    </citation>
    <scope>NUCLEOTIDE SEQUENCE [LARGE SCALE GENOMIC DNA]</scope>
    <source>
        <strain evidence="2 3">DSM 24906</strain>
    </source>
</reference>
<dbReference type="AlphaFoldDB" id="A0AA45C8P1"/>
<evidence type="ECO:0000313" key="2">
    <source>
        <dbReference type="EMBL" id="PWJ96212.1"/>
    </source>
</evidence>
<feature type="domain" description="DUF402" evidence="1">
    <location>
        <begin position="42"/>
        <end position="150"/>
    </location>
</feature>
<dbReference type="Pfam" id="PF04167">
    <property type="entry name" value="DUF402"/>
    <property type="match status" value="1"/>
</dbReference>
<dbReference type="InterPro" id="IPR035930">
    <property type="entry name" value="FomD-like_sf"/>
</dbReference>
<comment type="caution">
    <text evidence="2">The sequence shown here is derived from an EMBL/GenBank/DDBJ whole genome shotgun (WGS) entry which is preliminary data.</text>
</comment>
<organism evidence="2 3">
    <name type="scientific">Oceanotoga teriensis</name>
    <dbReference type="NCBI Taxonomy" id="515440"/>
    <lineage>
        <taxon>Bacteria</taxon>
        <taxon>Thermotogati</taxon>
        <taxon>Thermotogota</taxon>
        <taxon>Thermotogae</taxon>
        <taxon>Petrotogales</taxon>
        <taxon>Petrotogaceae</taxon>
        <taxon>Oceanotoga</taxon>
    </lineage>
</organism>
<sequence length="173" mass="20735">MKSYNFDIKNKAENIKTHINENKFDFTEFREFNQHILGFKRNWEKLSTHNSVDYVKRILNPQTNLMLSYFKDISGDMANYLIYIDFGKYKSSKDNIFFYDLELDILITKEFKYRILDMDELLDSYFNKRINDIELNIVLNLLQKLMNDFQSIGPINALKNIFGAEPIDWILDN</sequence>
<keyword evidence="3" id="KW-1185">Reference proteome</keyword>
<dbReference type="RefSeq" id="WP_109603832.1">
    <property type="nucleotide sequence ID" value="NZ_JAMHJO010000001.1"/>
</dbReference>
<gene>
    <name evidence="2" type="ORF">C7380_102126</name>
</gene>
<dbReference type="EMBL" id="QGGI01000002">
    <property type="protein sequence ID" value="PWJ96212.1"/>
    <property type="molecule type" value="Genomic_DNA"/>
</dbReference>
<proteinExistence type="predicted"/>
<dbReference type="SUPFAM" id="SSF159234">
    <property type="entry name" value="FomD-like"/>
    <property type="match status" value="1"/>
</dbReference>
<dbReference type="Gene3D" id="2.40.380.10">
    <property type="entry name" value="FomD-like"/>
    <property type="match status" value="1"/>
</dbReference>
<name>A0AA45C8P1_9BACT</name>
<dbReference type="InterPro" id="IPR007295">
    <property type="entry name" value="DUF402"/>
</dbReference>
<evidence type="ECO:0000313" key="3">
    <source>
        <dbReference type="Proteomes" id="UP000245921"/>
    </source>
</evidence>